<keyword evidence="1" id="KW-1188">Viral release from host cell</keyword>
<dbReference type="InterPro" id="IPR027417">
    <property type="entry name" value="P-loop_NTPase"/>
</dbReference>
<dbReference type="AlphaFoldDB" id="A0A6M3MFK7"/>
<organism evidence="3">
    <name type="scientific">viral metagenome</name>
    <dbReference type="NCBI Taxonomy" id="1070528"/>
    <lineage>
        <taxon>unclassified sequences</taxon>
        <taxon>metagenomes</taxon>
        <taxon>organismal metagenomes</taxon>
    </lineage>
</organism>
<reference evidence="3" key="1">
    <citation type="submission" date="2020-03" db="EMBL/GenBank/DDBJ databases">
        <title>The deep terrestrial virosphere.</title>
        <authorList>
            <person name="Holmfeldt K."/>
            <person name="Nilsson E."/>
            <person name="Simone D."/>
            <person name="Lopez-Fernandez M."/>
            <person name="Wu X."/>
            <person name="de Brujin I."/>
            <person name="Lundin D."/>
            <person name="Andersson A."/>
            <person name="Bertilsson S."/>
            <person name="Dopson M."/>
        </authorList>
    </citation>
    <scope>NUCLEOTIDE SEQUENCE</scope>
    <source>
        <strain evidence="3">MM171B00466</strain>
    </source>
</reference>
<sequence>MYSALKNALRMRWIPRDNGLRPSTKQLQFLLLPDFEAFYGGAAGGGKSDALLMGAVMFCHIPGYAAILFRKTLRDHQLPEGLIPRAHEWWSGKARWKGDTNTYHFPAGSSVTFGYMDSPLDHLRYQSSAYQYTGFDEVPQHRESQVRYLFSRLRRTERLKDYNVPLRMRNAGNPDGPYVQWVKRRYVDHKTAVAPFIPAKIEDNPGLDQETYIKSLMHLEPVTRARLMDGNWDIRNVGRMFRRSWLTIQLSIPAGCKAIRYWDKAASEEKPGTDPDYTAGVLMAMDDEGRFYVLDIRHTRGTPGVIESLIKQTAELDRMRVNRGELRSVRIYLEQEPGSSGVDVIDHYARKVLVGFPLYPDKVTGSKADRATPLSSAAEAGNVYLVPGAWDIGGYLDEMESFPEAGHKDRVDASSGAHRMLARRGTVEALTGRRPR</sequence>
<evidence type="ECO:0000259" key="2">
    <source>
        <dbReference type="Pfam" id="PF17289"/>
    </source>
</evidence>
<gene>
    <name evidence="3" type="ORF">MM171B00466_0013</name>
</gene>
<accession>A0A6M3MFK7</accession>
<feature type="domain" description="Terminase large subunit gp17-like C-terminal" evidence="2">
    <location>
        <begin position="261"/>
        <end position="420"/>
    </location>
</feature>
<protein>
    <submittedName>
        <fullName evidence="3">Putative terminase</fullName>
    </submittedName>
</protein>
<dbReference type="InterPro" id="IPR035421">
    <property type="entry name" value="Terminase_6C"/>
</dbReference>
<dbReference type="Pfam" id="PF03237">
    <property type="entry name" value="Terminase_6N"/>
    <property type="match status" value="1"/>
</dbReference>
<dbReference type="Pfam" id="PF17289">
    <property type="entry name" value="Terminase_6C"/>
    <property type="match status" value="1"/>
</dbReference>
<evidence type="ECO:0000256" key="1">
    <source>
        <dbReference type="ARBA" id="ARBA00022612"/>
    </source>
</evidence>
<dbReference type="InterPro" id="IPR006517">
    <property type="entry name" value="Phage_terminase_lsu-like_C"/>
</dbReference>
<dbReference type="EMBL" id="MT143872">
    <property type="protein sequence ID" value="QJB04109.1"/>
    <property type="molecule type" value="Genomic_DNA"/>
</dbReference>
<dbReference type="Gene3D" id="3.40.50.300">
    <property type="entry name" value="P-loop containing nucleotide triphosphate hydrolases"/>
    <property type="match status" value="1"/>
</dbReference>
<dbReference type="NCBIfam" id="TIGR01630">
    <property type="entry name" value="psiM2_ORF9"/>
    <property type="match status" value="1"/>
</dbReference>
<name>A0A6M3MFK7_9ZZZZ</name>
<proteinExistence type="predicted"/>
<evidence type="ECO:0000313" key="3">
    <source>
        <dbReference type="EMBL" id="QJB04109.1"/>
    </source>
</evidence>